<accession>A0ABY5IVF4</accession>
<dbReference type="SUPFAM" id="SSF55874">
    <property type="entry name" value="ATPase domain of HSP90 chaperone/DNA topoisomerase II/histidine kinase"/>
    <property type="match status" value="1"/>
</dbReference>
<dbReference type="PANTHER" id="PTHR43547">
    <property type="entry name" value="TWO-COMPONENT HISTIDINE KINASE"/>
    <property type="match status" value="1"/>
</dbReference>
<dbReference type="PRINTS" id="PR00344">
    <property type="entry name" value="BCTRLSENSOR"/>
</dbReference>
<dbReference type="Proteomes" id="UP001059844">
    <property type="component" value="Chromosome"/>
</dbReference>
<evidence type="ECO:0000256" key="4">
    <source>
        <dbReference type="SAM" id="Phobius"/>
    </source>
</evidence>
<evidence type="ECO:0000256" key="3">
    <source>
        <dbReference type="ARBA" id="ARBA00022553"/>
    </source>
</evidence>
<keyword evidence="4" id="KW-1133">Transmembrane helix</keyword>
<dbReference type="SMART" id="SM00387">
    <property type="entry name" value="HATPase_c"/>
    <property type="match status" value="1"/>
</dbReference>
<feature type="transmembrane region" description="Helical" evidence="4">
    <location>
        <begin position="217"/>
        <end position="241"/>
    </location>
</feature>
<dbReference type="CDD" id="cd00082">
    <property type="entry name" value="HisKA"/>
    <property type="match status" value="1"/>
</dbReference>
<dbReference type="InterPro" id="IPR004358">
    <property type="entry name" value="Sig_transdc_His_kin-like_C"/>
</dbReference>
<gene>
    <name evidence="6" type="ORF">NOX80_06310</name>
</gene>
<dbReference type="GO" id="GO:0016301">
    <property type="term" value="F:kinase activity"/>
    <property type="evidence" value="ECO:0007669"/>
    <property type="project" value="UniProtKB-KW"/>
</dbReference>
<dbReference type="PANTHER" id="PTHR43547:SF2">
    <property type="entry name" value="HYBRID SIGNAL TRANSDUCTION HISTIDINE KINASE C"/>
    <property type="match status" value="1"/>
</dbReference>
<evidence type="ECO:0000259" key="5">
    <source>
        <dbReference type="PROSITE" id="PS50109"/>
    </source>
</evidence>
<evidence type="ECO:0000313" key="6">
    <source>
        <dbReference type="EMBL" id="UUC46809.1"/>
    </source>
</evidence>
<feature type="domain" description="Histidine kinase" evidence="5">
    <location>
        <begin position="257"/>
        <end position="468"/>
    </location>
</feature>
<dbReference type="Pfam" id="PF02518">
    <property type="entry name" value="HATPase_c"/>
    <property type="match status" value="1"/>
</dbReference>
<dbReference type="InterPro" id="IPR005467">
    <property type="entry name" value="His_kinase_dom"/>
</dbReference>
<keyword evidence="4" id="KW-0812">Transmembrane</keyword>
<dbReference type="InterPro" id="IPR036890">
    <property type="entry name" value="HATPase_C_sf"/>
</dbReference>
<evidence type="ECO:0000256" key="1">
    <source>
        <dbReference type="ARBA" id="ARBA00000085"/>
    </source>
</evidence>
<dbReference type="PROSITE" id="PS50109">
    <property type="entry name" value="HIS_KIN"/>
    <property type="match status" value="1"/>
</dbReference>
<dbReference type="InterPro" id="IPR003661">
    <property type="entry name" value="HisK_dim/P_dom"/>
</dbReference>
<reference evidence="6" key="1">
    <citation type="submission" date="2022-07" db="EMBL/GenBank/DDBJ databases">
        <title>Isolation, identification, and degradation of a PFOSA degrading strain from sewage treatment plant.</title>
        <authorList>
            <person name="Zhang L."/>
            <person name="Huo Y."/>
        </authorList>
    </citation>
    <scope>NUCLEOTIDE SEQUENCE</scope>
    <source>
        <strain evidence="6">C1</strain>
    </source>
</reference>
<dbReference type="CDD" id="cd00075">
    <property type="entry name" value="HATPase"/>
    <property type="match status" value="1"/>
</dbReference>
<feature type="transmembrane region" description="Helical" evidence="4">
    <location>
        <begin position="9"/>
        <end position="27"/>
    </location>
</feature>
<sequence>MKSFFRNHIVYWITFTILITVGIQIYWNITSYRTNKQNLINTIQIALDNGIDSYYSEKAKSNITYRDTINLPDPSDLPVPGDVKNIRVYRTKVQADSSKPKHKKVLIKYSSDEPNPSVSEIKNIQVLAQKIIIAVRQDSIDLPKIANYLDREFSRKQLDMDYALLYTRNHRTVSEYQNPGDKKYSFTTASKSTYLPQDGKLELFFPDIFFKTLKEGLAGILLSLILSLCIVFSLFYLLYIIRQQKQLAIIKNDFISNVSHELKTPIAVVTSALEGIEKFNTENEPEKTKKYLAISNQHLAKLHQIVEKILETSFLESDQLQLRRESVNLNELTQNILEKIQIKTEKSISLKTTNPEILIYVDVFHFENVITNLIDNAIKYGGDQIILTLTEESGKTSITVSDNGSGIDKSQRAKIFDKFYRIPSNNRHDQKGFGIGLYYARNIILKHGGTLELISDEITTFKITIPHE</sequence>
<keyword evidence="3" id="KW-0597">Phosphoprotein</keyword>
<dbReference type="RefSeq" id="WP_256552463.1">
    <property type="nucleotide sequence ID" value="NZ_CP101751.1"/>
</dbReference>
<proteinExistence type="predicted"/>
<evidence type="ECO:0000256" key="2">
    <source>
        <dbReference type="ARBA" id="ARBA00012438"/>
    </source>
</evidence>
<organism evidence="6 7">
    <name type="scientific">Flavobacterium cerinum</name>
    <dbReference type="NCBI Taxonomy" id="2502784"/>
    <lineage>
        <taxon>Bacteria</taxon>
        <taxon>Pseudomonadati</taxon>
        <taxon>Bacteroidota</taxon>
        <taxon>Flavobacteriia</taxon>
        <taxon>Flavobacteriales</taxon>
        <taxon>Flavobacteriaceae</taxon>
        <taxon>Flavobacterium</taxon>
    </lineage>
</organism>
<dbReference type="Pfam" id="PF00512">
    <property type="entry name" value="HisKA"/>
    <property type="match status" value="1"/>
</dbReference>
<dbReference type="InterPro" id="IPR036097">
    <property type="entry name" value="HisK_dim/P_sf"/>
</dbReference>
<dbReference type="SMART" id="SM00388">
    <property type="entry name" value="HisKA"/>
    <property type="match status" value="1"/>
</dbReference>
<dbReference type="Gene3D" id="1.10.287.130">
    <property type="match status" value="1"/>
</dbReference>
<dbReference type="Gene3D" id="3.30.565.10">
    <property type="entry name" value="Histidine kinase-like ATPase, C-terminal domain"/>
    <property type="match status" value="1"/>
</dbReference>
<dbReference type="EC" id="2.7.13.3" evidence="2"/>
<dbReference type="InterPro" id="IPR003594">
    <property type="entry name" value="HATPase_dom"/>
</dbReference>
<protein>
    <recommendedName>
        <fullName evidence="2">histidine kinase</fullName>
        <ecNumber evidence="2">2.7.13.3</ecNumber>
    </recommendedName>
</protein>
<dbReference type="SUPFAM" id="SSF47384">
    <property type="entry name" value="Homodimeric domain of signal transducing histidine kinase"/>
    <property type="match status" value="1"/>
</dbReference>
<keyword evidence="7" id="KW-1185">Reference proteome</keyword>
<evidence type="ECO:0000313" key="7">
    <source>
        <dbReference type="Proteomes" id="UP001059844"/>
    </source>
</evidence>
<keyword evidence="6" id="KW-0418">Kinase</keyword>
<keyword evidence="6" id="KW-0808">Transferase</keyword>
<dbReference type="EMBL" id="CP101751">
    <property type="protein sequence ID" value="UUC46809.1"/>
    <property type="molecule type" value="Genomic_DNA"/>
</dbReference>
<comment type="catalytic activity">
    <reaction evidence="1">
        <text>ATP + protein L-histidine = ADP + protein N-phospho-L-histidine.</text>
        <dbReference type="EC" id="2.7.13.3"/>
    </reaction>
</comment>
<name>A0ABY5IVF4_9FLAO</name>
<keyword evidence="4" id="KW-0472">Membrane</keyword>